<sequence length="201" mass="23054">MYNTSNTQMPLEQIHQLLKQRNFATLVSADLQATHLPLSFTAQNQLGLLTGHLAKTNPHWKKLNNQRVLTIFNGPDSYISPTWYHTRPSVPTWNYVTVHAYGKVEIVEPTLMLEDLNCLIEQHDPQLLKTNDCITDELKHRLMDAIVGIRIHIEHLEGKEKLGQHRSERDQAAVLTALGAQQTPHASDMCRYLKHRWPSNV</sequence>
<dbReference type="PIRSF" id="PIRSF010372">
    <property type="entry name" value="PaiB"/>
    <property type="match status" value="1"/>
</dbReference>
<accession>A0A7X4LH83</accession>
<reference evidence="1 2" key="1">
    <citation type="submission" date="2019-10" db="EMBL/GenBank/DDBJ databases">
        <title>Vibrio sp. nov. isolated from a shrimp pond.</title>
        <authorList>
            <person name="Gomez-Gil B."/>
            <person name="Enciso-Ibarra J."/>
            <person name="Enciso-Ibarra K."/>
            <person name="Bolan-Mejia C."/>
        </authorList>
    </citation>
    <scope>NUCLEOTIDE SEQUENCE [LARGE SCALE GENOMIC DNA]</scope>
    <source>
        <strain evidence="1 2">CAIM 722</strain>
    </source>
</reference>
<dbReference type="SUPFAM" id="SSF50475">
    <property type="entry name" value="FMN-binding split barrel"/>
    <property type="match status" value="1"/>
</dbReference>
<dbReference type="AlphaFoldDB" id="A0A7X4LH83"/>
<gene>
    <name evidence="1" type="ORF">F9817_01630</name>
</gene>
<evidence type="ECO:0000313" key="1">
    <source>
        <dbReference type="EMBL" id="MZI91905.1"/>
    </source>
</evidence>
<comment type="caution">
    <text evidence="1">The sequence shown here is derived from an EMBL/GenBank/DDBJ whole genome shotgun (WGS) entry which is preliminary data.</text>
</comment>
<dbReference type="Pfam" id="PF04299">
    <property type="entry name" value="FMN_bind_2"/>
    <property type="match status" value="1"/>
</dbReference>
<evidence type="ECO:0000313" key="2">
    <source>
        <dbReference type="Proteomes" id="UP000462621"/>
    </source>
</evidence>
<dbReference type="PANTHER" id="PTHR35802:SF1">
    <property type="entry name" value="PROTEASE SYNTHASE AND SPORULATION PROTEIN PAI 2"/>
    <property type="match status" value="1"/>
</dbReference>
<dbReference type="InterPro" id="IPR012349">
    <property type="entry name" value="Split_barrel_FMN-bd"/>
</dbReference>
<organism evidence="1 2">
    <name type="scientific">Vibrio eleionomae</name>
    <dbReference type="NCBI Taxonomy" id="2653505"/>
    <lineage>
        <taxon>Bacteria</taxon>
        <taxon>Pseudomonadati</taxon>
        <taxon>Pseudomonadota</taxon>
        <taxon>Gammaproteobacteria</taxon>
        <taxon>Vibrionales</taxon>
        <taxon>Vibrionaceae</taxon>
        <taxon>Vibrio</taxon>
    </lineage>
</organism>
<protein>
    <submittedName>
        <fullName evidence="1">FMN-binding negative transcriptional regulator</fullName>
    </submittedName>
</protein>
<dbReference type="PANTHER" id="PTHR35802">
    <property type="entry name" value="PROTEASE SYNTHASE AND SPORULATION PROTEIN PAI 2"/>
    <property type="match status" value="1"/>
</dbReference>
<proteinExistence type="predicted"/>
<name>A0A7X4LH83_9VIBR</name>
<dbReference type="InterPro" id="IPR007396">
    <property type="entry name" value="TR_PAI2-type"/>
</dbReference>
<dbReference type="RefSeq" id="WP_161153219.1">
    <property type="nucleotide sequence ID" value="NZ_WEKT01000002.1"/>
</dbReference>
<dbReference type="Gene3D" id="2.30.110.10">
    <property type="entry name" value="Electron Transport, Fmn-binding Protein, Chain A"/>
    <property type="match status" value="1"/>
</dbReference>
<dbReference type="Proteomes" id="UP000462621">
    <property type="component" value="Unassembled WGS sequence"/>
</dbReference>
<dbReference type="EMBL" id="WEKT01000002">
    <property type="protein sequence ID" value="MZI91905.1"/>
    <property type="molecule type" value="Genomic_DNA"/>
</dbReference>
<keyword evidence="2" id="KW-1185">Reference proteome</keyword>